<dbReference type="Proteomes" id="UP000316125">
    <property type="component" value="Chromosome"/>
</dbReference>
<name>A0A4Y5YU15_9MICO</name>
<evidence type="ECO:0000256" key="1">
    <source>
        <dbReference type="ARBA" id="ARBA00022553"/>
    </source>
</evidence>
<sequence length="201" mass="21297">MRSALAIFVERSSAMQVVGTAEDGATAVELAERLRPDVVLMDLNMPGVDGFEAAQRLQDAGNGARILAITTLGTTDAIVHALRGGFAGYLLKDSPPEAVVAAVAAVHSGSDALSPEVTRRLILDVKSDAATPAVSVRELNERESAILRELARGKSNQEIAETLHQAESTVKTHLGAVMKKWNARDRVQVLIIAVKAGLVEL</sequence>
<dbReference type="GO" id="GO:0000160">
    <property type="term" value="P:phosphorelay signal transduction system"/>
    <property type="evidence" value="ECO:0007669"/>
    <property type="project" value="InterPro"/>
</dbReference>
<dbReference type="InterPro" id="IPR016032">
    <property type="entry name" value="Sig_transdc_resp-reg_C-effctor"/>
</dbReference>
<protein>
    <submittedName>
        <fullName evidence="6">Response regulator transcription factor</fullName>
    </submittedName>
</protein>
<dbReference type="PROSITE" id="PS50043">
    <property type="entry name" value="HTH_LUXR_2"/>
    <property type="match status" value="1"/>
</dbReference>
<proteinExistence type="predicted"/>
<feature type="domain" description="HTH luxR-type" evidence="4">
    <location>
        <begin position="132"/>
        <end position="197"/>
    </location>
</feature>
<evidence type="ECO:0000259" key="4">
    <source>
        <dbReference type="PROSITE" id="PS50043"/>
    </source>
</evidence>
<dbReference type="SMART" id="SM00448">
    <property type="entry name" value="REC"/>
    <property type="match status" value="1"/>
</dbReference>
<evidence type="ECO:0000259" key="5">
    <source>
        <dbReference type="PROSITE" id="PS50110"/>
    </source>
</evidence>
<dbReference type="PROSITE" id="PS50110">
    <property type="entry name" value="RESPONSE_REGULATORY"/>
    <property type="match status" value="1"/>
</dbReference>
<accession>A0A4Y5YU15</accession>
<keyword evidence="1 3" id="KW-0597">Phosphoprotein</keyword>
<dbReference type="OrthoDB" id="9808843at2"/>
<feature type="domain" description="Response regulatory" evidence="5">
    <location>
        <begin position="1"/>
        <end position="107"/>
    </location>
</feature>
<dbReference type="InterPro" id="IPR039420">
    <property type="entry name" value="WalR-like"/>
</dbReference>
<dbReference type="InterPro" id="IPR001789">
    <property type="entry name" value="Sig_transdc_resp-reg_receiver"/>
</dbReference>
<dbReference type="SUPFAM" id="SSF52172">
    <property type="entry name" value="CheY-like"/>
    <property type="match status" value="1"/>
</dbReference>
<dbReference type="Pfam" id="PF00072">
    <property type="entry name" value="Response_reg"/>
    <property type="match status" value="1"/>
</dbReference>
<gene>
    <name evidence="6" type="ORF">FIV50_00170</name>
</gene>
<organism evidence="6 7">
    <name type="scientific">Microbacterium foliorum</name>
    <dbReference type="NCBI Taxonomy" id="104336"/>
    <lineage>
        <taxon>Bacteria</taxon>
        <taxon>Bacillati</taxon>
        <taxon>Actinomycetota</taxon>
        <taxon>Actinomycetes</taxon>
        <taxon>Micrococcales</taxon>
        <taxon>Microbacteriaceae</taxon>
        <taxon>Microbacterium</taxon>
    </lineage>
</organism>
<evidence type="ECO:0000313" key="6">
    <source>
        <dbReference type="EMBL" id="QDE36431.1"/>
    </source>
</evidence>
<dbReference type="CDD" id="cd17535">
    <property type="entry name" value="REC_NarL-like"/>
    <property type="match status" value="1"/>
</dbReference>
<feature type="modified residue" description="4-aspartylphosphate" evidence="3">
    <location>
        <position position="42"/>
    </location>
</feature>
<dbReference type="SUPFAM" id="SSF46894">
    <property type="entry name" value="C-terminal effector domain of the bipartite response regulators"/>
    <property type="match status" value="1"/>
</dbReference>
<dbReference type="PRINTS" id="PR00038">
    <property type="entry name" value="HTHLUXR"/>
</dbReference>
<dbReference type="SMART" id="SM00421">
    <property type="entry name" value="HTH_LUXR"/>
    <property type="match status" value="1"/>
</dbReference>
<dbReference type="Gene3D" id="3.40.50.2300">
    <property type="match status" value="1"/>
</dbReference>
<evidence type="ECO:0000256" key="2">
    <source>
        <dbReference type="ARBA" id="ARBA00023125"/>
    </source>
</evidence>
<dbReference type="GO" id="GO:0006355">
    <property type="term" value="P:regulation of DNA-templated transcription"/>
    <property type="evidence" value="ECO:0007669"/>
    <property type="project" value="InterPro"/>
</dbReference>
<reference evidence="6 7" key="1">
    <citation type="submission" date="2019-06" db="EMBL/GenBank/DDBJ databases">
        <title>Complete genome of Microbacterium foliorum M2.</title>
        <authorList>
            <person name="Cao G."/>
        </authorList>
    </citation>
    <scope>NUCLEOTIDE SEQUENCE [LARGE SCALE GENOMIC DNA]</scope>
    <source>
        <strain evidence="6 7">M2</strain>
    </source>
</reference>
<dbReference type="InterPro" id="IPR000792">
    <property type="entry name" value="Tscrpt_reg_LuxR_C"/>
</dbReference>
<keyword evidence="2" id="KW-0238">DNA-binding</keyword>
<dbReference type="InterPro" id="IPR011006">
    <property type="entry name" value="CheY-like_superfamily"/>
</dbReference>
<dbReference type="GO" id="GO:0003677">
    <property type="term" value="F:DNA binding"/>
    <property type="evidence" value="ECO:0007669"/>
    <property type="project" value="UniProtKB-KW"/>
</dbReference>
<dbReference type="AlphaFoldDB" id="A0A4Y5YU15"/>
<dbReference type="Pfam" id="PF00196">
    <property type="entry name" value="GerE"/>
    <property type="match status" value="1"/>
</dbReference>
<dbReference type="InterPro" id="IPR058245">
    <property type="entry name" value="NreC/VraR/RcsB-like_REC"/>
</dbReference>
<dbReference type="CDD" id="cd06170">
    <property type="entry name" value="LuxR_C_like"/>
    <property type="match status" value="1"/>
</dbReference>
<evidence type="ECO:0000256" key="3">
    <source>
        <dbReference type="PROSITE-ProRule" id="PRU00169"/>
    </source>
</evidence>
<evidence type="ECO:0000313" key="7">
    <source>
        <dbReference type="Proteomes" id="UP000316125"/>
    </source>
</evidence>
<dbReference type="EMBL" id="CP041040">
    <property type="protein sequence ID" value="QDE36431.1"/>
    <property type="molecule type" value="Genomic_DNA"/>
</dbReference>
<dbReference type="PANTHER" id="PTHR43214">
    <property type="entry name" value="TWO-COMPONENT RESPONSE REGULATOR"/>
    <property type="match status" value="1"/>
</dbReference>
<dbReference type="PANTHER" id="PTHR43214:SF43">
    <property type="entry name" value="TWO-COMPONENT RESPONSE REGULATOR"/>
    <property type="match status" value="1"/>
</dbReference>